<feature type="domain" description="Cadherin" evidence="9">
    <location>
        <begin position="244"/>
        <end position="379"/>
    </location>
</feature>
<dbReference type="OrthoDB" id="6086648at2759"/>
<evidence type="ECO:0000259" key="9">
    <source>
        <dbReference type="PROSITE" id="PS50268"/>
    </source>
</evidence>
<gene>
    <name evidence="10" type="ORF">MCOR_14031</name>
</gene>
<keyword evidence="4 8" id="KW-0106">Calcium</keyword>
<keyword evidence="2" id="KW-0812">Transmembrane</keyword>
<comment type="subcellular location">
    <subcellularLocation>
        <location evidence="1">Membrane</location>
        <topology evidence="1">Single-pass membrane protein</topology>
    </subcellularLocation>
</comment>
<dbReference type="Gene3D" id="2.60.40.60">
    <property type="entry name" value="Cadherins"/>
    <property type="match status" value="11"/>
</dbReference>
<evidence type="ECO:0000256" key="4">
    <source>
        <dbReference type="ARBA" id="ARBA00022837"/>
    </source>
</evidence>
<dbReference type="InterPro" id="IPR002126">
    <property type="entry name" value="Cadherin-like_dom"/>
</dbReference>
<proteinExistence type="predicted"/>
<dbReference type="PRINTS" id="PR00205">
    <property type="entry name" value="CADHERIN"/>
</dbReference>
<evidence type="ECO:0000313" key="10">
    <source>
        <dbReference type="EMBL" id="CAC5377749.1"/>
    </source>
</evidence>
<feature type="domain" description="Cadherin" evidence="9">
    <location>
        <begin position="1560"/>
        <end position="1661"/>
    </location>
</feature>
<dbReference type="InterPro" id="IPR015919">
    <property type="entry name" value="Cadherin-like_sf"/>
</dbReference>
<dbReference type="GO" id="GO:0005886">
    <property type="term" value="C:plasma membrane"/>
    <property type="evidence" value="ECO:0007669"/>
    <property type="project" value="InterPro"/>
</dbReference>
<evidence type="ECO:0000313" key="11">
    <source>
        <dbReference type="Proteomes" id="UP000507470"/>
    </source>
</evidence>
<feature type="domain" description="Cadherin" evidence="9">
    <location>
        <begin position="1688"/>
        <end position="1765"/>
    </location>
</feature>
<protein>
    <submittedName>
        <fullName evidence="10">FAT4</fullName>
    </submittedName>
</protein>
<keyword evidence="5" id="KW-1133">Transmembrane helix</keyword>
<keyword evidence="11" id="KW-1185">Reference proteome</keyword>
<evidence type="ECO:0000256" key="3">
    <source>
        <dbReference type="ARBA" id="ARBA00022737"/>
    </source>
</evidence>
<dbReference type="PANTHER" id="PTHR24028:SF328">
    <property type="entry name" value="CADHERIN-3"/>
    <property type="match status" value="1"/>
</dbReference>
<dbReference type="Proteomes" id="UP000507470">
    <property type="component" value="Unassembled WGS sequence"/>
</dbReference>
<feature type="domain" description="Cadherin" evidence="9">
    <location>
        <begin position="1461"/>
        <end position="1559"/>
    </location>
</feature>
<dbReference type="SUPFAM" id="SSF49313">
    <property type="entry name" value="Cadherin-like"/>
    <property type="match status" value="7"/>
</dbReference>
<dbReference type="PROSITE" id="PS00232">
    <property type="entry name" value="CADHERIN_1"/>
    <property type="match status" value="1"/>
</dbReference>
<dbReference type="EMBL" id="CACVKT020002383">
    <property type="protein sequence ID" value="CAC5377749.1"/>
    <property type="molecule type" value="Genomic_DNA"/>
</dbReference>
<evidence type="ECO:0000256" key="8">
    <source>
        <dbReference type="PROSITE-ProRule" id="PRU00043"/>
    </source>
</evidence>
<dbReference type="CDD" id="cd11304">
    <property type="entry name" value="Cadherin_repeat"/>
    <property type="match status" value="5"/>
</dbReference>
<accession>A0A6J8B5A3</accession>
<dbReference type="GO" id="GO:0007156">
    <property type="term" value="P:homophilic cell adhesion via plasma membrane adhesion molecules"/>
    <property type="evidence" value="ECO:0007669"/>
    <property type="project" value="InterPro"/>
</dbReference>
<evidence type="ECO:0000256" key="6">
    <source>
        <dbReference type="ARBA" id="ARBA00023136"/>
    </source>
</evidence>
<reference evidence="10 11" key="1">
    <citation type="submission" date="2020-06" db="EMBL/GenBank/DDBJ databases">
        <authorList>
            <person name="Li R."/>
            <person name="Bekaert M."/>
        </authorList>
    </citation>
    <scope>NUCLEOTIDE SEQUENCE [LARGE SCALE GENOMIC DNA]</scope>
    <source>
        <strain evidence="11">wild</strain>
    </source>
</reference>
<feature type="domain" description="Cadherin" evidence="9">
    <location>
        <begin position="1766"/>
        <end position="1869"/>
    </location>
</feature>
<evidence type="ECO:0000256" key="7">
    <source>
        <dbReference type="ARBA" id="ARBA00023180"/>
    </source>
</evidence>
<name>A0A6J8B5A3_MYTCO</name>
<dbReference type="PANTHER" id="PTHR24028">
    <property type="entry name" value="CADHERIN-87A"/>
    <property type="match status" value="1"/>
</dbReference>
<dbReference type="SMART" id="SM00112">
    <property type="entry name" value="CA"/>
    <property type="match status" value="7"/>
</dbReference>
<keyword evidence="6" id="KW-0472">Membrane</keyword>
<dbReference type="GO" id="GO:0005509">
    <property type="term" value="F:calcium ion binding"/>
    <property type="evidence" value="ECO:0007669"/>
    <property type="project" value="UniProtKB-UniRule"/>
</dbReference>
<dbReference type="InterPro" id="IPR050174">
    <property type="entry name" value="Protocadherin/Cadherin-CA"/>
</dbReference>
<organism evidence="10 11">
    <name type="scientific">Mytilus coruscus</name>
    <name type="common">Sea mussel</name>
    <dbReference type="NCBI Taxonomy" id="42192"/>
    <lineage>
        <taxon>Eukaryota</taxon>
        <taxon>Metazoa</taxon>
        <taxon>Spiralia</taxon>
        <taxon>Lophotrochozoa</taxon>
        <taxon>Mollusca</taxon>
        <taxon>Bivalvia</taxon>
        <taxon>Autobranchia</taxon>
        <taxon>Pteriomorphia</taxon>
        <taxon>Mytilida</taxon>
        <taxon>Mytiloidea</taxon>
        <taxon>Mytilidae</taxon>
        <taxon>Mytilinae</taxon>
        <taxon>Mytilus</taxon>
    </lineage>
</organism>
<evidence type="ECO:0000256" key="1">
    <source>
        <dbReference type="ARBA" id="ARBA00004167"/>
    </source>
</evidence>
<sequence length="1872" mass="206437">MMFTSGVAVLSNQDHYKYKCCGFIYKWTYIANNTGTLTAQVWRHDSGDVYTLVGSNTLKASNPGHNEDEIISNGERIRTDIDDYIGFHSMDSNIILHGNATGNFMKLSGIISTMTTPTDWSSASTGNGSYAIKSWLTPSNAPVVTGFTNITLYNDEISVGDTVNIITTSDDDLEDVNNLTLTINSTDNSGQNYFEIYSSTGAIQIKSIPPTNTYNLDIEVKDPCSLSNIGTQTIIIKNRLPVIVNLPSTISVSEDLVGNTLLFTINATDTNTDPLSCSMYIGDISVFQVNTIASTTDYGVYTANSGITFNYDNVSTYNVTIKCDDGDDTVYGAPVIMSLPGSISLLEDVNTNTLLHTLNVTDIEGDNITCVLNPNSPLFEVSLNPPSNIEYGIYLKGGTNLDYDTTSLYSMTVECGDARRNDTGHFTVNLIRNSAPVITSLPDSVNLLEDVNTNTLLHTLNVTDMEGDNITCVINSNSSFFEVTLIPSSNKDYGIYLKGGTNLDYDVTPLYSMNVECNDARRNDTGHFKVYLIRNSAPVIINLPGSVSLLEDVNTNSLLHTLNVTDMEGDNITCVLNSNNALFEVSLIPPSNIEYGIYLKGGTNLDYDINPSYSMTVECSDARRNDTGHFNVHLIRNSVPVIISLPDSVSLLEDVNTNTLLHTLNVTDMEGDNITCVLNPNSSLFEVSLIPPSNIEYGIYLKGGTNLDYDMTPLYTMTVECSDARRVNTGNFTVNLIRNMAPIFISLPDSVSLLEDVNTNTLLHTLNVTDMEGDNITCVLNPNSSLFEVSLIPPSNIEYGIYLIGGTTLDYESTPLYSLKVQCSDLRRQNTGNFTIDLVRNEAPVIHSLPDSVSLLEDVNTNMLLHTLNVTDIEGDNTTCSLNQNSSFFEVSLISPSVTEYGIYLIGGMVLSYDITPSYLLTVQCSDTRRNNTAHFTVYLVRNMAPIIHNLPESISLSEDVNSNTLLHTLNVTDTEGDNITCLLNTNSSLFEVSLIPPSNTNYGIYLTGGTLLDYDTTPSYILAVECNDLRQNDTDSFTVNLIRNTPPVFNSLPSSTNVSEDIVSRTLLHTLNVTDENSNDNVTCVLNTHTDTFTLETILPSLDYEIYLRGGIILNYAVLQSYLVVIECADRRRNVSNVLTVDIINPNEAPVIQSLPDSVSFLEDVNTKILLHNLNVTDAEGDNITCTLNPNSSLFKVQVIPQTNNEYGIYLKGGTTLDYDTTPSYTLTVQCGDLRRNDTGVFTINLIRNTPPVINSLPTNTNISEEVITKTFVHLLNVTDENSNDTITCLLTVHTDTFSLEKILPTLDYYGVFLKEGIILNFDNIPSYALIIECGDHRRNVTGVLTVDIINPNMAPSISNLPMSCEIPETISTESLLYIIHVTDPSNDTVICNDTSSSTMFYLQPGIEPFETNIYIRPNQALEYDIQRQYKLNIVCADQRRNDSSIFFIYLIRNMPPSLTNLQAKTNISSQATVGQVIYTVLGTDPENDQLLFSLSSTNADEPFQINQLTGAVWLSRPIQTETVPGYELQINITDGMNVVGPKTLSVRITDVNSIPTLINLPTTINVLEGISVGTSIFQPIIQDMDSSDIHILSVSYIPQDGDIYFHVNDTSRRVSTVADIDYETISPKSFLLMISVKDSITESIENLTINIVNVNEPLHFSKKYYAIDAYENTEGFVLQNPYYQYTDDDGDAVQFSLNCGSDTGKLDIDSTTGLLSYSADYDLDIVGTSAQLQCEVYISDNEFKDNAFLNITILDDNDNSPKFYHNEYLFLLQHSASDGAFVGQVEASDKDIGPYGNIFYHVKQDNLNASIFVVSENGTIKLNNSLSDYQEGLLITFTIFCVDTGGKQDTTSVRILIPTTRKEAPVVVQK</sequence>
<keyword evidence="7" id="KW-0325">Glycoprotein</keyword>
<dbReference type="PROSITE" id="PS50268">
    <property type="entry name" value="CADHERIN_2"/>
    <property type="match status" value="5"/>
</dbReference>
<keyword evidence="3" id="KW-0677">Repeat</keyword>
<dbReference type="InterPro" id="IPR020894">
    <property type="entry name" value="Cadherin_CS"/>
</dbReference>
<evidence type="ECO:0000256" key="5">
    <source>
        <dbReference type="ARBA" id="ARBA00022989"/>
    </source>
</evidence>
<evidence type="ECO:0000256" key="2">
    <source>
        <dbReference type="ARBA" id="ARBA00022692"/>
    </source>
</evidence>